<feature type="transmembrane region" description="Helical" evidence="6">
    <location>
        <begin position="152"/>
        <end position="170"/>
    </location>
</feature>
<organism evidence="7 8">
    <name type="scientific">Brevundimonas intermedia</name>
    <dbReference type="NCBI Taxonomy" id="74315"/>
    <lineage>
        <taxon>Bacteria</taxon>
        <taxon>Pseudomonadati</taxon>
        <taxon>Pseudomonadota</taxon>
        <taxon>Alphaproteobacteria</taxon>
        <taxon>Caulobacterales</taxon>
        <taxon>Caulobacteraceae</taxon>
        <taxon>Brevundimonas</taxon>
    </lineage>
</organism>
<keyword evidence="3 6" id="KW-0812">Transmembrane</keyword>
<comment type="subcellular location">
    <subcellularLocation>
        <location evidence="1">Cell membrane</location>
        <topology evidence="1">Multi-pass membrane protein</topology>
    </subcellularLocation>
</comment>
<feature type="transmembrane region" description="Helical" evidence="6">
    <location>
        <begin position="176"/>
        <end position="195"/>
    </location>
</feature>
<evidence type="ECO:0000313" key="8">
    <source>
        <dbReference type="Proteomes" id="UP000298216"/>
    </source>
</evidence>
<accession>A0A4Y9S5A0</accession>
<comment type="caution">
    <text evidence="7">The sequence shown here is derived from an EMBL/GenBank/DDBJ whole genome shotgun (WGS) entry which is preliminary data.</text>
</comment>
<dbReference type="Pfam" id="PF01943">
    <property type="entry name" value="Polysacc_synt"/>
    <property type="match status" value="1"/>
</dbReference>
<feature type="transmembrane region" description="Helical" evidence="6">
    <location>
        <begin position="261"/>
        <end position="278"/>
    </location>
</feature>
<protein>
    <submittedName>
        <fullName evidence="7">Uncharacterized protein</fullName>
    </submittedName>
</protein>
<evidence type="ECO:0000256" key="1">
    <source>
        <dbReference type="ARBA" id="ARBA00004651"/>
    </source>
</evidence>
<name>A0A4Y9S5A0_9CAUL</name>
<keyword evidence="8" id="KW-1185">Reference proteome</keyword>
<evidence type="ECO:0000313" key="7">
    <source>
        <dbReference type="EMBL" id="TFW15169.1"/>
    </source>
</evidence>
<keyword evidence="2" id="KW-1003">Cell membrane</keyword>
<evidence type="ECO:0000256" key="4">
    <source>
        <dbReference type="ARBA" id="ARBA00022989"/>
    </source>
</evidence>
<feature type="transmembrane region" description="Helical" evidence="6">
    <location>
        <begin position="290"/>
        <end position="316"/>
    </location>
</feature>
<evidence type="ECO:0000256" key="2">
    <source>
        <dbReference type="ARBA" id="ARBA00022475"/>
    </source>
</evidence>
<reference evidence="7 8" key="1">
    <citation type="submission" date="2019-03" db="EMBL/GenBank/DDBJ databases">
        <title>Draft genome of Brevundimonas sp. a heavy metal resistant soil bacteria.</title>
        <authorList>
            <person name="Soto J."/>
        </authorList>
    </citation>
    <scope>NUCLEOTIDE SEQUENCE [LARGE SCALE GENOMIC DNA]</scope>
    <source>
        <strain evidence="7 8">B-10</strain>
    </source>
</reference>
<dbReference type="Proteomes" id="UP000298216">
    <property type="component" value="Unassembled WGS sequence"/>
</dbReference>
<keyword evidence="4 6" id="KW-1133">Transmembrane helix</keyword>
<gene>
    <name evidence="7" type="ORF">EGY25_00830</name>
</gene>
<feature type="transmembrane region" description="Helical" evidence="6">
    <location>
        <begin position="328"/>
        <end position="347"/>
    </location>
</feature>
<sequence>MGEGGHRLLSARGVADAGWLYGAHVARYISPLLLYPVLTRRLGLDGFGVYAAGIALALIVAVVVDYGLSISGPRDIAGTIEGRGVIVGQALAMRGVLAAPAVVGGVGLAMINPVLDGAGFAVAMAILLGVGQGASLLWFFQGIRDPAPAAMLEVGFALAATVAVLAWPSLSVGGVMAVQAAGVWAGAAASALLLFRRHGVTAPGRGFMRRALVEGAPLFASRAAVVAYTGAGVLMVAALAGPVQAALYGVADRLVSASGSLMRPLAGLIAPRIAGLLVEDAGAAFRTARWVLGLSAAGFIVSAAGLTLAAPILVRLLFGQGFAPAVEVLRLLVWVLPLVAISQVLGLQLMTPLRMDRRFAVIVGVGCVATLGPAVLLAPQFGAAGMAWARIVGETAVVLACLFGLKAHWGALFQTRGRRDVQAV</sequence>
<keyword evidence="5 6" id="KW-0472">Membrane</keyword>
<evidence type="ECO:0000256" key="3">
    <source>
        <dbReference type="ARBA" id="ARBA00022692"/>
    </source>
</evidence>
<dbReference type="PANTHER" id="PTHR30250">
    <property type="entry name" value="PST FAMILY PREDICTED COLANIC ACID TRANSPORTER"/>
    <property type="match status" value="1"/>
</dbReference>
<dbReference type="EMBL" id="SPVH01000001">
    <property type="protein sequence ID" value="TFW15169.1"/>
    <property type="molecule type" value="Genomic_DNA"/>
</dbReference>
<evidence type="ECO:0000256" key="5">
    <source>
        <dbReference type="ARBA" id="ARBA00023136"/>
    </source>
</evidence>
<dbReference type="AlphaFoldDB" id="A0A4Y9S5A0"/>
<dbReference type="InterPro" id="IPR002797">
    <property type="entry name" value="Polysacc_synth"/>
</dbReference>
<feature type="transmembrane region" description="Helical" evidence="6">
    <location>
        <begin position="91"/>
        <end position="111"/>
    </location>
</feature>
<dbReference type="InterPro" id="IPR050833">
    <property type="entry name" value="Poly_Biosynth_Transport"/>
</dbReference>
<feature type="transmembrane region" description="Helical" evidence="6">
    <location>
        <begin position="359"/>
        <end position="381"/>
    </location>
</feature>
<dbReference type="OrthoDB" id="9815702at2"/>
<feature type="transmembrane region" description="Helical" evidence="6">
    <location>
        <begin position="216"/>
        <end position="241"/>
    </location>
</feature>
<dbReference type="GO" id="GO:0005886">
    <property type="term" value="C:plasma membrane"/>
    <property type="evidence" value="ECO:0007669"/>
    <property type="project" value="UniProtKB-SubCell"/>
</dbReference>
<feature type="transmembrane region" description="Helical" evidence="6">
    <location>
        <begin position="117"/>
        <end position="140"/>
    </location>
</feature>
<dbReference type="PANTHER" id="PTHR30250:SF11">
    <property type="entry name" value="O-ANTIGEN TRANSPORTER-RELATED"/>
    <property type="match status" value="1"/>
</dbReference>
<feature type="transmembrane region" description="Helical" evidence="6">
    <location>
        <begin position="47"/>
        <end position="70"/>
    </location>
</feature>
<proteinExistence type="predicted"/>
<feature type="transmembrane region" description="Helical" evidence="6">
    <location>
        <begin position="387"/>
        <end position="409"/>
    </location>
</feature>
<evidence type="ECO:0000256" key="6">
    <source>
        <dbReference type="SAM" id="Phobius"/>
    </source>
</evidence>